<evidence type="ECO:0000313" key="3">
    <source>
        <dbReference type="Proteomes" id="UP000053201"/>
    </source>
</evidence>
<protein>
    <recommendedName>
        <fullName evidence="4">RNA polymerase-associated protein LEO1</fullName>
    </recommendedName>
</protein>
<keyword evidence="3" id="KW-1185">Reference proteome</keyword>
<dbReference type="GO" id="GO:0006368">
    <property type="term" value="P:transcription elongation by RNA polymerase II"/>
    <property type="evidence" value="ECO:0007669"/>
    <property type="project" value="InterPro"/>
</dbReference>
<feature type="compositionally biased region" description="Basic and acidic residues" evidence="1">
    <location>
        <begin position="220"/>
        <end position="238"/>
    </location>
</feature>
<accession>A0A0L0HIL8</accession>
<reference evidence="2 3" key="1">
    <citation type="submission" date="2009-08" db="EMBL/GenBank/DDBJ databases">
        <title>The Genome Sequence of Spizellomyces punctatus strain DAOM BR117.</title>
        <authorList>
            <consortium name="The Broad Institute Genome Sequencing Platform"/>
            <person name="Russ C."/>
            <person name="Cuomo C."/>
            <person name="Shea T."/>
            <person name="Young S.K."/>
            <person name="Zeng Q."/>
            <person name="Koehrsen M."/>
            <person name="Haas B."/>
            <person name="Borodovsky M."/>
            <person name="Guigo R."/>
            <person name="Alvarado L."/>
            <person name="Berlin A."/>
            <person name="Bochicchio J."/>
            <person name="Borenstein D."/>
            <person name="Chapman S."/>
            <person name="Chen Z."/>
            <person name="Engels R."/>
            <person name="Freedman E."/>
            <person name="Gellesch M."/>
            <person name="Goldberg J."/>
            <person name="Griggs A."/>
            <person name="Gujja S."/>
            <person name="Heiman D."/>
            <person name="Hepburn T."/>
            <person name="Howarth C."/>
            <person name="Jen D."/>
            <person name="Larson L."/>
            <person name="Lewis B."/>
            <person name="Mehta T."/>
            <person name="Park D."/>
            <person name="Pearson M."/>
            <person name="Roberts A."/>
            <person name="Saif S."/>
            <person name="Shenoy N."/>
            <person name="Sisk P."/>
            <person name="Stolte C."/>
            <person name="Sykes S."/>
            <person name="Thomson T."/>
            <person name="Walk T."/>
            <person name="White J."/>
            <person name="Yandava C."/>
            <person name="Burger G."/>
            <person name="Gray M.W."/>
            <person name="Holland P.W.H."/>
            <person name="King N."/>
            <person name="Lang F.B.F."/>
            <person name="Roger A.J."/>
            <person name="Ruiz-Trillo I."/>
            <person name="Lander E."/>
            <person name="Nusbaum C."/>
        </authorList>
    </citation>
    <scope>NUCLEOTIDE SEQUENCE [LARGE SCALE GENOMIC DNA]</scope>
    <source>
        <strain evidence="2 3">DAOM BR117</strain>
    </source>
</reference>
<dbReference type="VEuPathDB" id="FungiDB:SPPG_03998"/>
<dbReference type="PANTHER" id="PTHR23146:SF0">
    <property type="entry name" value="RNA POLYMERASE-ASSOCIATED PROTEIN LEO1"/>
    <property type="match status" value="1"/>
</dbReference>
<dbReference type="GO" id="GO:0032968">
    <property type="term" value="P:positive regulation of transcription elongation by RNA polymerase II"/>
    <property type="evidence" value="ECO:0007669"/>
    <property type="project" value="TreeGrafter"/>
</dbReference>
<organism evidence="2 3">
    <name type="scientific">Spizellomyces punctatus (strain DAOM BR117)</name>
    <dbReference type="NCBI Taxonomy" id="645134"/>
    <lineage>
        <taxon>Eukaryota</taxon>
        <taxon>Fungi</taxon>
        <taxon>Fungi incertae sedis</taxon>
        <taxon>Chytridiomycota</taxon>
        <taxon>Chytridiomycota incertae sedis</taxon>
        <taxon>Chytridiomycetes</taxon>
        <taxon>Spizellomycetales</taxon>
        <taxon>Spizellomycetaceae</taxon>
        <taxon>Spizellomyces</taxon>
    </lineage>
</organism>
<dbReference type="eggNOG" id="KOG2428">
    <property type="taxonomic scope" value="Eukaryota"/>
</dbReference>
<dbReference type="OrthoDB" id="20844at2759"/>
<feature type="region of interest" description="Disordered" evidence="1">
    <location>
        <begin position="1"/>
        <end position="20"/>
    </location>
</feature>
<feature type="compositionally biased region" description="Acidic residues" evidence="1">
    <location>
        <begin position="264"/>
        <end position="276"/>
    </location>
</feature>
<dbReference type="GeneID" id="27687476"/>
<feature type="compositionally biased region" description="Acidic residues" evidence="1">
    <location>
        <begin position="201"/>
        <end position="219"/>
    </location>
</feature>
<dbReference type="STRING" id="645134.A0A0L0HIL8"/>
<gene>
    <name evidence="2" type="ORF">SPPG_03998</name>
</gene>
<sequence>MAYLHEEGEAARREEEGASHVSVENTIRWRTVRNSDGEETKESNARLVRWSDGTYSLLLGNEFFDVNCTEGAPHQYLTVQFPDEGIFQAQSRVPRTMMFRPYGVNQLVHRKLTREIAKKHEKKIKTKQIVTMMDPEKQREALEKSEMEKLRARRRLEAKRRNATLGARGLTSRDLEDDSEDDELYVRGNANIRQALDKYEDDFVVDDDEDDAADEEEEERERINRERIMKAKRQDSSRRTSQSGEASRRGESTITPKRNVESSDPMDVDDDVDEEDNVMRAKKKRHIISSDEDD</sequence>
<evidence type="ECO:0000256" key="1">
    <source>
        <dbReference type="SAM" id="MobiDB-lite"/>
    </source>
</evidence>
<proteinExistence type="predicted"/>
<name>A0A0L0HIL8_SPIPD</name>
<evidence type="ECO:0008006" key="4">
    <source>
        <dbReference type="Google" id="ProtNLM"/>
    </source>
</evidence>
<dbReference type="EMBL" id="KQ257455">
    <property type="protein sequence ID" value="KND00898.1"/>
    <property type="molecule type" value="Genomic_DNA"/>
</dbReference>
<dbReference type="PANTHER" id="PTHR23146">
    <property type="entry name" value="LEO1 PROTEIN"/>
    <property type="match status" value="1"/>
</dbReference>
<dbReference type="AlphaFoldDB" id="A0A0L0HIL8"/>
<dbReference type="GO" id="GO:0016593">
    <property type="term" value="C:Cdc73/Paf1 complex"/>
    <property type="evidence" value="ECO:0007669"/>
    <property type="project" value="InterPro"/>
</dbReference>
<evidence type="ECO:0000313" key="2">
    <source>
        <dbReference type="EMBL" id="KND00898.1"/>
    </source>
</evidence>
<dbReference type="InParanoid" id="A0A0L0HIL8"/>
<dbReference type="GO" id="GO:1990269">
    <property type="term" value="F:RNA polymerase II C-terminal domain phosphoserine binding"/>
    <property type="evidence" value="ECO:0007669"/>
    <property type="project" value="TreeGrafter"/>
</dbReference>
<dbReference type="Proteomes" id="UP000053201">
    <property type="component" value="Unassembled WGS sequence"/>
</dbReference>
<dbReference type="Pfam" id="PF04004">
    <property type="entry name" value="Leo1"/>
    <property type="match status" value="1"/>
</dbReference>
<feature type="compositionally biased region" description="Basic and acidic residues" evidence="1">
    <location>
        <begin position="1"/>
        <end position="18"/>
    </location>
</feature>
<dbReference type="InterPro" id="IPR007149">
    <property type="entry name" value="Leo1"/>
</dbReference>
<feature type="region of interest" description="Disordered" evidence="1">
    <location>
        <begin position="201"/>
        <end position="294"/>
    </location>
</feature>
<dbReference type="RefSeq" id="XP_016608937.1">
    <property type="nucleotide sequence ID" value="XM_016752247.1"/>
</dbReference>
<dbReference type="OMA" id="TIRWRYG"/>